<comment type="function">
    <text evidence="1">Allows the formation of correctly charged Asn-tRNA(Asn) or Gln-tRNA(Gln) through the transamidation of misacylated Asp-tRNA(Asn) or Glu-tRNA(Gln) in organisms which lack either or both of asparaginyl-tRNA or glutaminyl-tRNA synthetases. The reaction takes place in the presence of glutamine and ATP through an activated phospho-Asp-tRNA(Asn) or phospho-Glu-tRNA(Gln).</text>
</comment>
<dbReference type="HAMAP" id="MF_00122">
    <property type="entry name" value="GatC"/>
    <property type="match status" value="1"/>
</dbReference>
<comment type="similarity">
    <text evidence="1">Belongs to the GatC family.</text>
</comment>
<dbReference type="PANTHER" id="PTHR15004">
    <property type="entry name" value="GLUTAMYL-TRNA(GLN) AMIDOTRANSFERASE SUBUNIT C, MITOCHONDRIAL"/>
    <property type="match status" value="1"/>
</dbReference>
<keyword evidence="1" id="KW-0648">Protein biosynthesis</keyword>
<dbReference type="EC" id="6.3.5.-" evidence="1"/>
<keyword evidence="1" id="KW-0547">Nucleotide-binding</keyword>
<dbReference type="NCBIfam" id="TIGR00135">
    <property type="entry name" value="gatC"/>
    <property type="match status" value="1"/>
</dbReference>
<dbReference type="Gene3D" id="1.10.20.60">
    <property type="entry name" value="Glu-tRNAGln amidotransferase C subunit, N-terminal domain"/>
    <property type="match status" value="1"/>
</dbReference>
<reference evidence="2 3" key="1">
    <citation type="submission" date="2019-11" db="EMBL/GenBank/DDBJ databases">
        <title>Novel Deefgea species.</title>
        <authorList>
            <person name="Han J.-H."/>
        </authorList>
    </citation>
    <scope>NUCLEOTIDE SEQUENCE [LARGE SCALE GENOMIC DNA]</scope>
    <source>
        <strain evidence="2 3">LMG 24817</strain>
    </source>
</reference>
<keyword evidence="1" id="KW-0067">ATP-binding</keyword>
<name>A0ABS2CCA9_9NEIS</name>
<accession>A0ABS2CCA9</accession>
<comment type="catalytic activity">
    <reaction evidence="1">
        <text>L-glutamyl-tRNA(Gln) + L-glutamine + ATP + H2O = L-glutaminyl-tRNA(Gln) + L-glutamate + ADP + phosphate + H(+)</text>
        <dbReference type="Rhea" id="RHEA:17521"/>
        <dbReference type="Rhea" id="RHEA-COMP:9681"/>
        <dbReference type="Rhea" id="RHEA-COMP:9684"/>
        <dbReference type="ChEBI" id="CHEBI:15377"/>
        <dbReference type="ChEBI" id="CHEBI:15378"/>
        <dbReference type="ChEBI" id="CHEBI:29985"/>
        <dbReference type="ChEBI" id="CHEBI:30616"/>
        <dbReference type="ChEBI" id="CHEBI:43474"/>
        <dbReference type="ChEBI" id="CHEBI:58359"/>
        <dbReference type="ChEBI" id="CHEBI:78520"/>
        <dbReference type="ChEBI" id="CHEBI:78521"/>
        <dbReference type="ChEBI" id="CHEBI:456216"/>
    </reaction>
</comment>
<dbReference type="PANTHER" id="PTHR15004:SF0">
    <property type="entry name" value="GLUTAMYL-TRNA(GLN) AMIDOTRANSFERASE SUBUNIT C, MITOCHONDRIAL"/>
    <property type="match status" value="1"/>
</dbReference>
<gene>
    <name evidence="1 2" type="primary">gatC</name>
    <name evidence="2" type="ORF">GM173_09365</name>
</gene>
<dbReference type="SUPFAM" id="SSF141000">
    <property type="entry name" value="Glu-tRNAGln amidotransferase C subunit"/>
    <property type="match status" value="1"/>
</dbReference>
<evidence type="ECO:0000313" key="3">
    <source>
        <dbReference type="Proteomes" id="UP001195660"/>
    </source>
</evidence>
<keyword evidence="3" id="KW-1185">Reference proteome</keyword>
<dbReference type="InterPro" id="IPR003837">
    <property type="entry name" value="GatC"/>
</dbReference>
<comment type="subunit">
    <text evidence="1">Heterotrimer of A, B and C subunits.</text>
</comment>
<comment type="catalytic activity">
    <reaction evidence="1">
        <text>L-aspartyl-tRNA(Asn) + L-glutamine + ATP + H2O = L-asparaginyl-tRNA(Asn) + L-glutamate + ADP + phosphate + 2 H(+)</text>
        <dbReference type="Rhea" id="RHEA:14513"/>
        <dbReference type="Rhea" id="RHEA-COMP:9674"/>
        <dbReference type="Rhea" id="RHEA-COMP:9677"/>
        <dbReference type="ChEBI" id="CHEBI:15377"/>
        <dbReference type="ChEBI" id="CHEBI:15378"/>
        <dbReference type="ChEBI" id="CHEBI:29985"/>
        <dbReference type="ChEBI" id="CHEBI:30616"/>
        <dbReference type="ChEBI" id="CHEBI:43474"/>
        <dbReference type="ChEBI" id="CHEBI:58359"/>
        <dbReference type="ChEBI" id="CHEBI:78515"/>
        <dbReference type="ChEBI" id="CHEBI:78516"/>
        <dbReference type="ChEBI" id="CHEBI:456216"/>
    </reaction>
</comment>
<dbReference type="RefSeq" id="WP_203571113.1">
    <property type="nucleotide sequence ID" value="NZ_WOFE01000003.1"/>
</dbReference>
<sequence>MSLSIDDVRRIARLARISVTENEVAESQVQLNRLFDLIEEMRAIDTTGIAPMPHPQDMLLRLRDDVATATNRREAFQAVAPAVENGLYLVPKVIE</sequence>
<comment type="caution">
    <text evidence="2">The sequence shown here is derived from an EMBL/GenBank/DDBJ whole genome shotgun (WGS) entry which is preliminary data.</text>
</comment>
<dbReference type="InterPro" id="IPR036113">
    <property type="entry name" value="Asp/Glu-ADT_sf_sub_c"/>
</dbReference>
<organism evidence="2 3">
    <name type="scientific">Deefgea chitinilytica</name>
    <dbReference type="NCBI Taxonomy" id="570276"/>
    <lineage>
        <taxon>Bacteria</taxon>
        <taxon>Pseudomonadati</taxon>
        <taxon>Pseudomonadota</taxon>
        <taxon>Betaproteobacteria</taxon>
        <taxon>Neisseriales</taxon>
        <taxon>Chitinibacteraceae</taxon>
        <taxon>Deefgea</taxon>
    </lineage>
</organism>
<evidence type="ECO:0000256" key="1">
    <source>
        <dbReference type="HAMAP-Rule" id="MF_00122"/>
    </source>
</evidence>
<dbReference type="Proteomes" id="UP001195660">
    <property type="component" value="Unassembled WGS sequence"/>
</dbReference>
<proteinExistence type="inferred from homology"/>
<dbReference type="Pfam" id="PF02686">
    <property type="entry name" value="GatC"/>
    <property type="match status" value="1"/>
</dbReference>
<dbReference type="EMBL" id="WOFE01000003">
    <property type="protein sequence ID" value="MBM5571789.1"/>
    <property type="molecule type" value="Genomic_DNA"/>
</dbReference>
<protein>
    <recommendedName>
        <fullName evidence="1">Aspartyl/glutamyl-tRNA(Asn/Gln) amidotransferase subunit C</fullName>
        <shortName evidence="1">Asp/Glu-ADT subunit C</shortName>
        <ecNumber evidence="1">6.3.5.-</ecNumber>
    </recommendedName>
</protein>
<evidence type="ECO:0000313" key="2">
    <source>
        <dbReference type="EMBL" id="MBM5571789.1"/>
    </source>
</evidence>
<keyword evidence="1" id="KW-0436">Ligase</keyword>